<feature type="transmembrane region" description="Helical" evidence="9">
    <location>
        <begin position="580"/>
        <end position="599"/>
    </location>
</feature>
<keyword evidence="9" id="KW-1133">Transmembrane helix</keyword>
<protein>
    <recommendedName>
        <fullName evidence="8">Carboxylic ester hydrolase</fullName>
        <ecNumber evidence="8">3.1.1.-</ecNumber>
    </recommendedName>
</protein>
<reference evidence="11" key="1">
    <citation type="submission" date="2020-05" db="EMBL/GenBank/DDBJ databases">
        <authorList>
            <person name="Hsu J."/>
            <person name="Chen P."/>
        </authorList>
    </citation>
    <scope>NUCLEOTIDE SEQUENCE</scope>
    <source>
        <strain evidence="11">Rl</strain>
    </source>
</reference>
<dbReference type="PANTHER" id="PTHR43918:SF4">
    <property type="entry name" value="CARBOXYLIC ESTER HYDROLASE"/>
    <property type="match status" value="1"/>
</dbReference>
<dbReference type="PRINTS" id="PR00878">
    <property type="entry name" value="CHOLNESTRASE"/>
</dbReference>
<evidence type="ECO:0000256" key="2">
    <source>
        <dbReference type="ARBA" id="ARBA00022487"/>
    </source>
</evidence>
<dbReference type="PROSITE" id="PS00122">
    <property type="entry name" value="CARBOXYLESTERASE_B_1"/>
    <property type="match status" value="1"/>
</dbReference>
<dbReference type="EMBL" id="MT431320">
    <property type="protein sequence ID" value="QWT69274.1"/>
    <property type="molecule type" value="mRNA"/>
</dbReference>
<evidence type="ECO:0000256" key="9">
    <source>
        <dbReference type="SAM" id="Phobius"/>
    </source>
</evidence>
<organism evidence="11">
    <name type="scientific">Aphelenchoides besseyi</name>
    <dbReference type="NCBI Taxonomy" id="269767"/>
    <lineage>
        <taxon>Eukaryota</taxon>
        <taxon>Metazoa</taxon>
        <taxon>Ecdysozoa</taxon>
        <taxon>Nematoda</taxon>
        <taxon>Chromadorea</taxon>
        <taxon>Rhabditida</taxon>
        <taxon>Tylenchina</taxon>
        <taxon>Tylenchomorpha</taxon>
        <taxon>Aphelenchoidea</taxon>
        <taxon>Aphelenchoididae</taxon>
        <taxon>Aphelenchoides</taxon>
    </lineage>
</organism>
<feature type="active site" description="Charge relay system" evidence="7">
    <location>
        <position position="352"/>
    </location>
</feature>
<keyword evidence="4" id="KW-0531">Neurotransmitter degradation</keyword>
<dbReference type="GO" id="GO:0003990">
    <property type="term" value="F:acetylcholinesterase activity"/>
    <property type="evidence" value="ECO:0007669"/>
    <property type="project" value="UniProtKB-EC"/>
</dbReference>
<keyword evidence="8" id="KW-0732">Signal</keyword>
<proteinExistence type="evidence at transcript level"/>
<keyword evidence="9" id="KW-0472">Membrane</keyword>
<feature type="active site" description="Acyl-ester intermediate" evidence="7">
    <location>
        <position position="224"/>
    </location>
</feature>
<dbReference type="SUPFAM" id="SSF53474">
    <property type="entry name" value="alpha/beta-Hydrolases"/>
    <property type="match status" value="1"/>
</dbReference>
<comment type="similarity">
    <text evidence="1 8">Belongs to the type-B carboxylesterase/lipase family.</text>
</comment>
<dbReference type="Gene3D" id="3.40.50.1820">
    <property type="entry name" value="alpha/beta hydrolase"/>
    <property type="match status" value="1"/>
</dbReference>
<evidence type="ECO:0000256" key="5">
    <source>
        <dbReference type="ARBA" id="ARBA00023157"/>
    </source>
</evidence>
<accession>A0A8F2F5E3</accession>
<evidence type="ECO:0000256" key="7">
    <source>
        <dbReference type="PIRSR" id="PIRSR600997-1"/>
    </source>
</evidence>
<dbReference type="InterPro" id="IPR029058">
    <property type="entry name" value="AB_hydrolase_fold"/>
</dbReference>
<evidence type="ECO:0000256" key="6">
    <source>
        <dbReference type="ARBA" id="ARBA00048484"/>
    </source>
</evidence>
<dbReference type="InterPro" id="IPR050654">
    <property type="entry name" value="AChE-related_enzymes"/>
</dbReference>
<feature type="chain" id="PRO_5034903389" description="Carboxylic ester hydrolase" evidence="8">
    <location>
        <begin position="23"/>
        <end position="604"/>
    </location>
</feature>
<keyword evidence="9" id="KW-0812">Transmembrane</keyword>
<evidence type="ECO:0000256" key="3">
    <source>
        <dbReference type="ARBA" id="ARBA00022801"/>
    </source>
</evidence>
<evidence type="ECO:0000256" key="8">
    <source>
        <dbReference type="RuleBase" id="RU361235"/>
    </source>
</evidence>
<feature type="active site" description="Charge relay system" evidence="7">
    <location>
        <position position="469"/>
    </location>
</feature>
<dbReference type="InterPro" id="IPR000997">
    <property type="entry name" value="Cholinesterase"/>
</dbReference>
<dbReference type="EC" id="3.1.1.-" evidence="8"/>
<dbReference type="GO" id="GO:0005886">
    <property type="term" value="C:plasma membrane"/>
    <property type="evidence" value="ECO:0007669"/>
    <property type="project" value="TreeGrafter"/>
</dbReference>
<sequence>MLFDHRLGFIVGVLAQIGSAMGFSHQSNIPVFVQTKNGQIQGFESIFLNSRVRSFLGVPFAQPPVGKLRFRPPIAKQPWNGTYDATVLAPACAQPRDTYNETFWGSEMWNANTPTSEDCLYMNIWSPAEAPHNLTVMLWVFGGGFYYGSPSLALYDGRALALKGNVIVVNINYRVGPFGYLYMNHPDAPGNVGMIDQQLALHWVRENIEAFGGNPNSISLFGESAGASSIVAHLIAPGSRNLFNNGILQSGSLDNPWSIDTPERALDKAQQLARLVNCNQTETTEIIECLRDKPASDLIAQIWNLNLKFLEFPFAIVSRDPNFFREYDAFVALHEKKFRQDVNLMIGINHDEGNFWNIYNLPKYFDVPEQPLLTLDQFNECVQTAFGRLPEMVREAASYVYLGEKCDHINGKSKFLAEQINQMTGDNFFTCDSIWLADQMSDGPGKVYIYYFDQPSSANVWPRWTGVMHGYEIEFVFGVPTYNLTAGYTNREKALSHKMMQFWSSFASTGTPVLRINKETEDWPAYHALNNRRWMHLKGGSHVRSMLAIKERECKVWRTGREIEYHQYLLPLLSKSTSQYALVNWISMFISFVLLRWTVVDNFL</sequence>
<keyword evidence="3 8" id="KW-0378">Hydrolase</keyword>
<dbReference type="GO" id="GO:0006581">
    <property type="term" value="P:acetylcholine catabolic process"/>
    <property type="evidence" value="ECO:0007669"/>
    <property type="project" value="TreeGrafter"/>
</dbReference>
<dbReference type="GO" id="GO:0019695">
    <property type="term" value="P:choline metabolic process"/>
    <property type="evidence" value="ECO:0007669"/>
    <property type="project" value="TreeGrafter"/>
</dbReference>
<evidence type="ECO:0000313" key="11">
    <source>
        <dbReference type="EMBL" id="QWT69274.1"/>
    </source>
</evidence>
<feature type="domain" description="Carboxylesterase type B" evidence="10">
    <location>
        <begin position="32"/>
        <end position="557"/>
    </location>
</feature>
<feature type="signal peptide" evidence="8">
    <location>
        <begin position="1"/>
        <end position="22"/>
    </location>
</feature>
<evidence type="ECO:0000256" key="1">
    <source>
        <dbReference type="ARBA" id="ARBA00005964"/>
    </source>
</evidence>
<comment type="catalytic activity">
    <reaction evidence="6">
        <text>acetylcholine + H2O = choline + acetate + H(+)</text>
        <dbReference type="Rhea" id="RHEA:17561"/>
        <dbReference type="ChEBI" id="CHEBI:15354"/>
        <dbReference type="ChEBI" id="CHEBI:15355"/>
        <dbReference type="ChEBI" id="CHEBI:15377"/>
        <dbReference type="ChEBI" id="CHEBI:15378"/>
        <dbReference type="ChEBI" id="CHEBI:30089"/>
        <dbReference type="EC" id="3.1.1.7"/>
    </reaction>
</comment>
<dbReference type="AlphaFoldDB" id="A0A8F2F5E3"/>
<keyword evidence="2" id="KW-0719">Serine esterase</keyword>
<dbReference type="InterPro" id="IPR019826">
    <property type="entry name" value="Carboxylesterase_B_AS"/>
</dbReference>
<evidence type="ECO:0000259" key="10">
    <source>
        <dbReference type="Pfam" id="PF00135"/>
    </source>
</evidence>
<evidence type="ECO:0000256" key="4">
    <source>
        <dbReference type="ARBA" id="ARBA00022867"/>
    </source>
</evidence>
<dbReference type="FunFam" id="3.40.50.1820:FF:000029">
    <property type="entry name" value="Acetylcholinesterase"/>
    <property type="match status" value="1"/>
</dbReference>
<dbReference type="PANTHER" id="PTHR43918">
    <property type="entry name" value="ACETYLCHOLINESTERASE"/>
    <property type="match status" value="1"/>
</dbReference>
<dbReference type="GO" id="GO:0005615">
    <property type="term" value="C:extracellular space"/>
    <property type="evidence" value="ECO:0007669"/>
    <property type="project" value="TreeGrafter"/>
</dbReference>
<keyword evidence="5" id="KW-1015">Disulfide bond</keyword>
<name>A0A8F2F5E3_9BILA</name>
<dbReference type="Pfam" id="PF00135">
    <property type="entry name" value="COesterase"/>
    <property type="match status" value="1"/>
</dbReference>
<dbReference type="InterPro" id="IPR002018">
    <property type="entry name" value="CarbesteraseB"/>
</dbReference>